<organism evidence="1 2">
    <name type="scientific">Hyaloperonospora arabidopsidis (strain Emoy2)</name>
    <name type="common">Downy mildew agent</name>
    <name type="synonym">Peronospora arabidopsidis</name>
    <dbReference type="NCBI Taxonomy" id="559515"/>
    <lineage>
        <taxon>Eukaryota</taxon>
        <taxon>Sar</taxon>
        <taxon>Stramenopiles</taxon>
        <taxon>Oomycota</taxon>
        <taxon>Peronosporomycetes</taxon>
        <taxon>Peronosporales</taxon>
        <taxon>Peronosporaceae</taxon>
        <taxon>Hyaloperonospora</taxon>
    </lineage>
</organism>
<dbReference type="InParanoid" id="M4B3V2"/>
<sequence>MASPRNSIRRYGIFPHVVRHAGTTAGALQPFRYHPLLSGNLHIAINVISRDLQHPRRLFVTLENKLEAPAQRTLIPAELQQKSREVATHHIINRHTLRYDGRQFPPQFWNQHAS</sequence>
<protein>
    <submittedName>
        <fullName evidence="1">Uncharacterized protein</fullName>
    </submittedName>
</protein>
<keyword evidence="2" id="KW-1185">Reference proteome</keyword>
<proteinExistence type="predicted"/>
<evidence type="ECO:0000313" key="1">
    <source>
        <dbReference type="EnsemblProtists" id="HpaP800951"/>
    </source>
</evidence>
<accession>M4B3V2</accession>
<dbReference type="VEuPathDB" id="FungiDB:HpaG800951"/>
<reference evidence="2" key="1">
    <citation type="journal article" date="2010" name="Science">
        <title>Signatures of adaptation to obligate biotrophy in the Hyaloperonospora arabidopsidis genome.</title>
        <authorList>
            <person name="Baxter L."/>
            <person name="Tripathy S."/>
            <person name="Ishaque N."/>
            <person name="Boot N."/>
            <person name="Cabral A."/>
            <person name="Kemen E."/>
            <person name="Thines M."/>
            <person name="Ah-Fong A."/>
            <person name="Anderson R."/>
            <person name="Badejoko W."/>
            <person name="Bittner-Eddy P."/>
            <person name="Boore J.L."/>
            <person name="Chibucos M.C."/>
            <person name="Coates M."/>
            <person name="Dehal P."/>
            <person name="Delehaunty K."/>
            <person name="Dong S."/>
            <person name="Downton P."/>
            <person name="Dumas B."/>
            <person name="Fabro G."/>
            <person name="Fronick C."/>
            <person name="Fuerstenberg S.I."/>
            <person name="Fulton L."/>
            <person name="Gaulin E."/>
            <person name="Govers F."/>
            <person name="Hughes L."/>
            <person name="Humphray S."/>
            <person name="Jiang R.H."/>
            <person name="Judelson H."/>
            <person name="Kamoun S."/>
            <person name="Kyung K."/>
            <person name="Meijer H."/>
            <person name="Minx P."/>
            <person name="Morris P."/>
            <person name="Nelson J."/>
            <person name="Phuntumart V."/>
            <person name="Qutob D."/>
            <person name="Rehmany A."/>
            <person name="Rougon-Cardoso A."/>
            <person name="Ryden P."/>
            <person name="Torto-Alalibo T."/>
            <person name="Studholme D."/>
            <person name="Wang Y."/>
            <person name="Win J."/>
            <person name="Wood J."/>
            <person name="Clifton S.W."/>
            <person name="Rogers J."/>
            <person name="Van den Ackerveken G."/>
            <person name="Jones J.D."/>
            <person name="McDowell J.M."/>
            <person name="Beynon J."/>
            <person name="Tyler B.M."/>
        </authorList>
    </citation>
    <scope>NUCLEOTIDE SEQUENCE [LARGE SCALE GENOMIC DNA]</scope>
    <source>
        <strain evidence="2">Emoy2</strain>
    </source>
</reference>
<name>M4B3V2_HYAAE</name>
<evidence type="ECO:0000313" key="2">
    <source>
        <dbReference type="Proteomes" id="UP000011713"/>
    </source>
</evidence>
<dbReference type="Proteomes" id="UP000011713">
    <property type="component" value="Unassembled WGS sequence"/>
</dbReference>
<dbReference type="EMBL" id="JH598179">
    <property type="status" value="NOT_ANNOTATED_CDS"/>
    <property type="molecule type" value="Genomic_DNA"/>
</dbReference>
<dbReference type="EnsemblProtists" id="HpaT800951">
    <property type="protein sequence ID" value="HpaP800951"/>
    <property type="gene ID" value="HpaG800951"/>
</dbReference>
<dbReference type="HOGENOM" id="CLU_2125852_0_0_1"/>
<dbReference type="AlphaFoldDB" id="M4B3V2"/>
<reference evidence="1" key="2">
    <citation type="submission" date="2015-06" db="UniProtKB">
        <authorList>
            <consortium name="EnsemblProtists"/>
        </authorList>
    </citation>
    <scope>IDENTIFICATION</scope>
    <source>
        <strain evidence="1">Emoy2</strain>
    </source>
</reference>